<evidence type="ECO:0000313" key="1">
    <source>
        <dbReference type="EMBL" id="MBR7834475.1"/>
    </source>
</evidence>
<sequence length="211" mass="22480">MGDFVADGFVKIEQAFPARTAAQVRAVLWRETGCDPDDPATWTRPVIRLGGYGGGPFEAAANTPALLKAYDDLAGPGRWTPRTGLGTFPVRFPGQEPPGDDGWHIEGSFPGEDPTDIFSARVNLTSRGRALLMLFLFSEVGEHDAPTRIRIGSHLAVPPLLAPAGEAGLTMLEISRQAVAATEHLPVALATGHPGDVYLCHPFLVHAAQPL</sequence>
<feature type="non-terminal residue" evidence="1">
    <location>
        <position position="211"/>
    </location>
</feature>
<dbReference type="GO" id="GO:0051213">
    <property type="term" value="F:dioxygenase activity"/>
    <property type="evidence" value="ECO:0007669"/>
    <property type="project" value="UniProtKB-KW"/>
</dbReference>
<dbReference type="AlphaFoldDB" id="A0A941ENS6"/>
<reference evidence="1" key="1">
    <citation type="submission" date="2021-04" db="EMBL/GenBank/DDBJ databases">
        <title>Genome based classification of Actinospica acidithermotolerans sp. nov., an actinobacterium isolated from an Indonesian hot spring.</title>
        <authorList>
            <person name="Kusuma A.B."/>
            <person name="Putra K.E."/>
            <person name="Nafisah S."/>
            <person name="Loh J."/>
            <person name="Nouioui I."/>
            <person name="Goodfellow M."/>
        </authorList>
    </citation>
    <scope>NUCLEOTIDE SEQUENCE</scope>
    <source>
        <strain evidence="1">CSCA 57</strain>
    </source>
</reference>
<dbReference type="Gene3D" id="2.60.120.620">
    <property type="entry name" value="q2cbj1_9rhob like domain"/>
    <property type="match status" value="1"/>
</dbReference>
<keyword evidence="2" id="KW-1185">Reference proteome</keyword>
<dbReference type="Proteomes" id="UP000675781">
    <property type="component" value="Unassembled WGS sequence"/>
</dbReference>
<accession>A0A941ENS6</accession>
<keyword evidence="1" id="KW-0560">Oxidoreductase</keyword>
<protein>
    <submittedName>
        <fullName evidence="1">Phytanoyl-CoA dioxygenase</fullName>
    </submittedName>
</protein>
<dbReference type="RefSeq" id="WP_212528994.1">
    <property type="nucleotide sequence ID" value="NZ_JAGSOG010000059.1"/>
</dbReference>
<keyword evidence="1" id="KW-0223">Dioxygenase</keyword>
<proteinExistence type="predicted"/>
<dbReference type="SUPFAM" id="SSF51197">
    <property type="entry name" value="Clavaminate synthase-like"/>
    <property type="match status" value="1"/>
</dbReference>
<dbReference type="EMBL" id="JAGSOG010000059">
    <property type="protein sequence ID" value="MBR7834475.1"/>
    <property type="molecule type" value="Genomic_DNA"/>
</dbReference>
<comment type="caution">
    <text evidence="1">The sequence shown here is derived from an EMBL/GenBank/DDBJ whole genome shotgun (WGS) entry which is preliminary data.</text>
</comment>
<gene>
    <name evidence="1" type="ORF">KDL01_14465</name>
</gene>
<name>A0A941ENS6_9ACTN</name>
<organism evidence="1 2">
    <name type="scientific">Actinospica durhamensis</name>
    <dbReference type="NCBI Taxonomy" id="1508375"/>
    <lineage>
        <taxon>Bacteria</taxon>
        <taxon>Bacillati</taxon>
        <taxon>Actinomycetota</taxon>
        <taxon>Actinomycetes</taxon>
        <taxon>Catenulisporales</taxon>
        <taxon>Actinospicaceae</taxon>
        <taxon>Actinospica</taxon>
    </lineage>
</organism>
<evidence type="ECO:0000313" key="2">
    <source>
        <dbReference type="Proteomes" id="UP000675781"/>
    </source>
</evidence>